<dbReference type="Proteomes" id="UP000564806">
    <property type="component" value="Unassembled WGS sequence"/>
</dbReference>
<feature type="region of interest" description="Disordered" evidence="1">
    <location>
        <begin position="130"/>
        <end position="182"/>
    </location>
</feature>
<comment type="caution">
    <text evidence="2">The sequence shown here is derived from an EMBL/GenBank/DDBJ whole genome shotgun (WGS) entry which is preliminary data.</text>
</comment>
<name>A0A850EJL2_9BACL</name>
<accession>A0A850EJL2</accession>
<organism evidence="2 3">
    <name type="scientific">Paenibacillus agri</name>
    <dbReference type="NCBI Taxonomy" id="2744309"/>
    <lineage>
        <taxon>Bacteria</taxon>
        <taxon>Bacillati</taxon>
        <taxon>Bacillota</taxon>
        <taxon>Bacilli</taxon>
        <taxon>Bacillales</taxon>
        <taxon>Paenibacillaceae</taxon>
        <taxon>Paenibacillus</taxon>
    </lineage>
</organism>
<keyword evidence="3" id="KW-1185">Reference proteome</keyword>
<dbReference type="EMBL" id="JABWCS010000206">
    <property type="protein sequence ID" value="NUU61128.1"/>
    <property type="molecule type" value="Genomic_DNA"/>
</dbReference>
<dbReference type="GO" id="GO:0016301">
    <property type="term" value="F:kinase activity"/>
    <property type="evidence" value="ECO:0007669"/>
    <property type="project" value="UniProtKB-KW"/>
</dbReference>
<dbReference type="RefSeq" id="WP_175371673.1">
    <property type="nucleotide sequence ID" value="NZ_JABWCS010000206.1"/>
</dbReference>
<dbReference type="AlphaFoldDB" id="A0A850EJL2"/>
<keyword evidence="2" id="KW-0418">Kinase</keyword>
<feature type="compositionally biased region" description="Basic residues" evidence="1">
    <location>
        <begin position="147"/>
        <end position="182"/>
    </location>
</feature>
<evidence type="ECO:0000256" key="1">
    <source>
        <dbReference type="SAM" id="MobiDB-lite"/>
    </source>
</evidence>
<protein>
    <submittedName>
        <fullName evidence="2">Tyrosine protein kinase</fullName>
    </submittedName>
</protein>
<evidence type="ECO:0000313" key="2">
    <source>
        <dbReference type="EMBL" id="NUU61128.1"/>
    </source>
</evidence>
<keyword evidence="2" id="KW-0808">Transferase</keyword>
<reference evidence="2" key="1">
    <citation type="submission" date="2020-06" db="EMBL/GenBank/DDBJ databases">
        <title>Paenibacillus sp. nov., isolated from soil.</title>
        <authorList>
            <person name="Seo Y.L."/>
        </authorList>
    </citation>
    <scope>NUCLEOTIDE SEQUENCE [LARGE SCALE GENOMIC DNA]</scope>
    <source>
        <strain evidence="2">JW14</strain>
    </source>
</reference>
<evidence type="ECO:0000313" key="3">
    <source>
        <dbReference type="Proteomes" id="UP000564806"/>
    </source>
</evidence>
<proteinExistence type="predicted"/>
<sequence length="182" mass="19603">MPEHYYNHSRRSHRSLADPLNTSPYPGISPYGHTPELGDTGFLPSLDVTEVADAALVPAAEEVTTKAGGLLGGLGNLGNLANMEQIKGFVDRMGGIEGIVSSMGKVQKVMSSFQQMAPMVKLVMGTFGKGKGSSGALAAEEDAAMYRPKRRRKKSPASGSRKKSSRSTSKRTTSSRKRRRKY</sequence>
<feature type="region of interest" description="Disordered" evidence="1">
    <location>
        <begin position="1"/>
        <end position="33"/>
    </location>
</feature>
<gene>
    <name evidence="2" type="ORF">HPT30_12295</name>
</gene>